<organism evidence="1 2">
    <name type="scientific">Paenibacillus thermoaerophilus</name>
    <dbReference type="NCBI Taxonomy" id="1215385"/>
    <lineage>
        <taxon>Bacteria</taxon>
        <taxon>Bacillati</taxon>
        <taxon>Bacillota</taxon>
        <taxon>Bacilli</taxon>
        <taxon>Bacillales</taxon>
        <taxon>Paenibacillaceae</taxon>
        <taxon>Paenibacillus</taxon>
    </lineage>
</organism>
<evidence type="ECO:0000313" key="2">
    <source>
        <dbReference type="Proteomes" id="UP001596528"/>
    </source>
</evidence>
<name>A0ABW2V534_9BACL</name>
<comment type="caution">
    <text evidence="1">The sequence shown here is derived from an EMBL/GenBank/DDBJ whole genome shotgun (WGS) entry which is preliminary data.</text>
</comment>
<dbReference type="InterPro" id="IPR008929">
    <property type="entry name" value="Chondroitin_lyas"/>
</dbReference>
<protein>
    <submittedName>
        <fullName evidence="1">Heparinase II/III family protein</fullName>
    </submittedName>
</protein>
<sequence length="608" mass="67692">MNHWNIGMEKIRLALDAKDGGGCLTIRGEGEAACRRRILEGEAYRPMLDAIRAEARRLSETEAPALPYSLFKLFKEQGTRLEYERPYFERRRRLNTYALLAWLEPGEEAHARELADIVWLICDEYSWCLPAHIRENDPLTVDLFAAETAFALAEIVSLAGPLLPEPVAVRARREVRRRVLEPYLYGGPWAWERSTHNWAAVCAGSVGAAALHLLDDRDELAAVVDRVLSAMSSFLDGYSDDGVCPEGFGYWTYGFGFFVYFADLLGKATGGRLDLFSLPKIGKIAAFPQICFLSGAAVANFSDALPEYRVQPGLLHYLAGVFEGLPVPGPELYARYTDDPCSRWAHAFRDLVWTAPEAGGSGGWPDLSRYMPDAQWLVSRLAAGGRTYAFAAKGGHNDEPHNHNDLGHFLLHTDGETVLHDLGCGMYTADYFGERRYEYACNGSQGHSVPIVGGALQQPGRSRKARVLRAEAGEGVAVDTLEMDIAGAYDADGLKSWVRRFEWDKTAQPPALRLSDRYEMSAAPDSVVERFVTPARPERTADGEFRLTGPEGRAALRLRFDASLLEPSVREAAFVDHFGGRSVYYELDFRLNAPGQRGTLRFEMQFED</sequence>
<dbReference type="SUPFAM" id="SSF48230">
    <property type="entry name" value="Chondroitin AC/alginate lyase"/>
    <property type="match status" value="1"/>
</dbReference>
<dbReference type="EMBL" id="JBHTGQ010000018">
    <property type="protein sequence ID" value="MFC7749901.1"/>
    <property type="molecule type" value="Genomic_DNA"/>
</dbReference>
<dbReference type="Gene3D" id="2.70.98.70">
    <property type="match status" value="1"/>
</dbReference>
<reference evidence="2" key="1">
    <citation type="journal article" date="2019" name="Int. J. Syst. Evol. Microbiol.">
        <title>The Global Catalogue of Microorganisms (GCM) 10K type strain sequencing project: providing services to taxonomists for standard genome sequencing and annotation.</title>
        <authorList>
            <consortium name="The Broad Institute Genomics Platform"/>
            <consortium name="The Broad Institute Genome Sequencing Center for Infectious Disease"/>
            <person name="Wu L."/>
            <person name="Ma J."/>
        </authorList>
    </citation>
    <scope>NUCLEOTIDE SEQUENCE [LARGE SCALE GENOMIC DNA]</scope>
    <source>
        <strain evidence="2">JCM 18657</strain>
    </source>
</reference>
<accession>A0ABW2V534</accession>
<dbReference type="RefSeq" id="WP_138788193.1">
    <property type="nucleotide sequence ID" value="NZ_JBHTGQ010000018.1"/>
</dbReference>
<evidence type="ECO:0000313" key="1">
    <source>
        <dbReference type="EMBL" id="MFC7749901.1"/>
    </source>
</evidence>
<dbReference type="Gene3D" id="1.50.10.100">
    <property type="entry name" value="Chondroitin AC/alginate lyase"/>
    <property type="match status" value="1"/>
</dbReference>
<proteinExistence type="predicted"/>
<keyword evidence="2" id="KW-1185">Reference proteome</keyword>
<dbReference type="PANTHER" id="PTHR38045">
    <property type="entry name" value="CHROMOSOME 1, WHOLE GENOME SHOTGUN SEQUENCE"/>
    <property type="match status" value="1"/>
</dbReference>
<dbReference type="Proteomes" id="UP001596528">
    <property type="component" value="Unassembled WGS sequence"/>
</dbReference>
<gene>
    <name evidence="1" type="ORF">ACFQWB_08100</name>
</gene>
<dbReference type="PANTHER" id="PTHR38045:SF1">
    <property type="entry name" value="HEPARINASE II_III-LIKE PROTEIN"/>
    <property type="match status" value="1"/>
</dbReference>